<name>A0AAD2SEH9_CITFR</name>
<comment type="caution">
    <text evidence="1">The sequence shown here is derived from an EMBL/GenBank/DDBJ whole genome shotgun (WGS) entry which is preliminary data.</text>
</comment>
<dbReference type="RefSeq" id="WP_164880727.1">
    <property type="nucleotide sequence ID" value="NZ_CP042478.1"/>
</dbReference>
<accession>A0AAD2SEH9</accession>
<proteinExistence type="predicted"/>
<protein>
    <submittedName>
        <fullName evidence="1">Uncharacterized protein</fullName>
    </submittedName>
</protein>
<sequence>MAYGIQVYRKGVMMNAVINPTNVIDVITSGSGSKSYTPLTGWSLEVCPTGILINGQSAQSTASVSGWTVNYTNATTLRPIIVTIRGVQWHMEQLLQMPMVSNG</sequence>
<dbReference type="AlphaFoldDB" id="A0AAD2SEH9"/>
<gene>
    <name evidence="1" type="ORF">KY227_000241</name>
</gene>
<dbReference type="EMBL" id="ABBJDF010000001">
    <property type="protein sequence ID" value="EHT9937216.1"/>
    <property type="molecule type" value="Genomic_DNA"/>
</dbReference>
<organism evidence="1">
    <name type="scientific">Citrobacter freundii</name>
    <dbReference type="NCBI Taxonomy" id="546"/>
    <lineage>
        <taxon>Bacteria</taxon>
        <taxon>Pseudomonadati</taxon>
        <taxon>Pseudomonadota</taxon>
        <taxon>Gammaproteobacteria</taxon>
        <taxon>Enterobacterales</taxon>
        <taxon>Enterobacteriaceae</taxon>
        <taxon>Citrobacter</taxon>
        <taxon>Citrobacter freundii complex</taxon>
    </lineage>
</organism>
<reference evidence="1" key="1">
    <citation type="submission" date="2021-07" db="EMBL/GenBank/DDBJ databases">
        <authorList>
            <consortium name="Clinical and Environmental Microbiology Branch: Whole genome sequencing antimicrobial resistance pathogens in the healthcare setting"/>
        </authorList>
    </citation>
    <scope>NUCLEOTIDE SEQUENCE</scope>
    <source>
        <strain evidence="1">2021DK-00049</strain>
    </source>
</reference>
<evidence type="ECO:0000313" key="1">
    <source>
        <dbReference type="EMBL" id="EHT9937216.1"/>
    </source>
</evidence>